<dbReference type="HOGENOM" id="CLU_007383_10_6_7"/>
<dbReference type="STRING" id="264462.Bd2669"/>
<evidence type="ECO:0000259" key="1">
    <source>
        <dbReference type="Pfam" id="PF05368"/>
    </source>
</evidence>
<sequence length="284" mass="32282">MKILVTASTGTIGSRVVTKLRNRSQVEVLEGCRQPQKAGQIQFNFDNANVVLSALKNVEKAVLITPASPQELETGVRFVQSAKAAGLKHLVFMSIHRVEDAPAIPHFASKIAIQKELEKSGLKWTTISPNNFYQNDYFFKSSLLDHGVYPQPFGNIGLSRVDANDIADALVQALFKEELSGQIFPLIGPESLTVNQTCELYGHYLGRPIQYGGDDLERWYENNKSYLPEWLLNDWKQMYMFFQRQGLKATVADYIQQEKILNHPPKSFERFVKETVLDWKKETL</sequence>
<proteinExistence type="predicted"/>
<dbReference type="Gene3D" id="3.40.50.720">
    <property type="entry name" value="NAD(P)-binding Rossmann-like Domain"/>
    <property type="match status" value="1"/>
</dbReference>
<dbReference type="GeneID" id="93013559"/>
<dbReference type="RefSeq" id="WP_011165063.1">
    <property type="nucleotide sequence ID" value="NC_005363.1"/>
</dbReference>
<dbReference type="InterPro" id="IPR008030">
    <property type="entry name" value="NmrA-like"/>
</dbReference>
<dbReference type="Pfam" id="PF05368">
    <property type="entry name" value="NmrA"/>
    <property type="match status" value="1"/>
</dbReference>
<organism evidence="2 3">
    <name type="scientific">Bdellovibrio bacteriovorus (strain ATCC 15356 / DSM 50701 / NCIMB 9529 / HD100)</name>
    <dbReference type="NCBI Taxonomy" id="264462"/>
    <lineage>
        <taxon>Bacteria</taxon>
        <taxon>Pseudomonadati</taxon>
        <taxon>Bdellovibrionota</taxon>
        <taxon>Bdellovibrionia</taxon>
        <taxon>Bdellovibrionales</taxon>
        <taxon>Pseudobdellovibrionaceae</taxon>
        <taxon>Bdellovibrio</taxon>
    </lineage>
</organism>
<dbReference type="AlphaFoldDB" id="Q6MJU9"/>
<gene>
    <name evidence="2" type="ordered locus">Bd2669</name>
</gene>
<protein>
    <recommendedName>
        <fullName evidence="1">NmrA-like domain-containing protein</fullName>
    </recommendedName>
</protein>
<name>Q6MJU9_BDEBA</name>
<dbReference type="SUPFAM" id="SSF51735">
    <property type="entry name" value="NAD(P)-binding Rossmann-fold domains"/>
    <property type="match status" value="1"/>
</dbReference>
<evidence type="ECO:0000313" key="3">
    <source>
        <dbReference type="Proteomes" id="UP000008080"/>
    </source>
</evidence>
<dbReference type="InterPro" id="IPR051604">
    <property type="entry name" value="Ergot_Alk_Oxidoreductase"/>
</dbReference>
<accession>Q6MJU9</accession>
<dbReference type="EMBL" id="BX842653">
    <property type="protein sequence ID" value="CAE80460.1"/>
    <property type="molecule type" value="Genomic_DNA"/>
</dbReference>
<feature type="domain" description="NmrA-like" evidence="1">
    <location>
        <begin position="2"/>
        <end position="245"/>
    </location>
</feature>
<reference evidence="2 3" key="1">
    <citation type="journal article" date="2004" name="Science">
        <title>A predator unmasked: life cycle of Bdellovibrio bacteriovorus from a genomic perspective.</title>
        <authorList>
            <person name="Rendulic S."/>
            <person name="Jagtap P."/>
            <person name="Rosinus A."/>
            <person name="Eppinger M."/>
            <person name="Baar C."/>
            <person name="Lanz C."/>
            <person name="Keller H."/>
            <person name="Lambert C."/>
            <person name="Evans K.J."/>
            <person name="Goesmann A."/>
            <person name="Meyer F."/>
            <person name="Sockett R.E."/>
            <person name="Schuster S.C."/>
        </authorList>
    </citation>
    <scope>NUCLEOTIDE SEQUENCE [LARGE SCALE GENOMIC DNA]</scope>
    <source>
        <strain evidence="3">ATCC 15356 / DSM 50701 / NCIMB 9529 / HD100</strain>
    </source>
</reference>
<dbReference type="Proteomes" id="UP000008080">
    <property type="component" value="Chromosome"/>
</dbReference>
<evidence type="ECO:0000313" key="2">
    <source>
        <dbReference type="EMBL" id="CAE80460.1"/>
    </source>
</evidence>
<dbReference type="PANTHER" id="PTHR43162">
    <property type="match status" value="1"/>
</dbReference>
<dbReference type="PANTHER" id="PTHR43162:SF1">
    <property type="entry name" value="PRESTALK A DIFFERENTIATION PROTEIN A"/>
    <property type="match status" value="1"/>
</dbReference>
<dbReference type="Gene3D" id="3.90.25.10">
    <property type="entry name" value="UDP-galactose 4-epimerase, domain 1"/>
    <property type="match status" value="1"/>
</dbReference>
<dbReference type="KEGG" id="bba:Bd2669"/>
<dbReference type="eggNOG" id="COG0702">
    <property type="taxonomic scope" value="Bacteria"/>
</dbReference>
<dbReference type="InterPro" id="IPR036291">
    <property type="entry name" value="NAD(P)-bd_dom_sf"/>
</dbReference>
<keyword evidence="3" id="KW-1185">Reference proteome</keyword>